<feature type="transmembrane region" description="Helical" evidence="9">
    <location>
        <begin position="318"/>
        <end position="335"/>
    </location>
</feature>
<dbReference type="GO" id="GO:0035673">
    <property type="term" value="F:oligopeptide transmembrane transporter activity"/>
    <property type="evidence" value="ECO:0007669"/>
    <property type="project" value="InterPro"/>
</dbReference>
<feature type="transmembrane region" description="Helical" evidence="9">
    <location>
        <begin position="784"/>
        <end position="805"/>
    </location>
</feature>
<dbReference type="Pfam" id="PF03169">
    <property type="entry name" value="OPT"/>
    <property type="match status" value="1"/>
</dbReference>
<dbReference type="Proteomes" id="UP001217417">
    <property type="component" value="Unassembled WGS sequence"/>
</dbReference>
<comment type="caution">
    <text evidence="10">The sequence shown here is derived from an EMBL/GenBank/DDBJ whole genome shotgun (WGS) entry which is preliminary data.</text>
</comment>
<dbReference type="NCBIfam" id="TIGR00728">
    <property type="entry name" value="OPT_sfam"/>
    <property type="match status" value="1"/>
</dbReference>
<dbReference type="RefSeq" id="XP_056042934.1">
    <property type="nucleotide sequence ID" value="XM_056184456.1"/>
</dbReference>
<keyword evidence="6" id="KW-0653">Protein transport</keyword>
<sequence length="850" mass="96604">MRSSTDSTSVEAEKKQTVTEAVTEIDFDTREKLVSRLGEKAAKDNLQAATADLEYVLDVIATISMDEALKIVKEAIDFHKDDVNFPVETMEKIKLLADGEMVYGQDLETYEFDLKTEAALIGFYSPYPEVRSVTDPNDDPTVPVETFRVYLLAIGWTIIGAGVSQFFTFRMPAISISSAVIQLFLYPCGKAMQLLPDWGFTFRGTRYTINPGPWTYKEQMLATLMVNVANGGTYVTRDNIMTQKLPIFYNTNVALGYEFLMNFSSQLFGFGFAGMLRRWVIYPTKSIWPTVLPTLALNRALLKPEKKASVNGWTIPKYTFFLVTFGASFVYFWLPNYIFQALSKFNWITWIAPGNFTLAVVTGSTLGLGFNPITSFDWNIINRSEALSVPFYSTIQQYIGMFIGGFVIIALYWTNYKWCAYVPINTNGLRDRFNKSYNVTKILTNNLLDEEKYQAYSPPYYSAGFLVTYGSYFVVYPLAFIYIFLKEWRPIYSSFRDFVKGLRNRSKSAYESFNDPHSRMMRAYKEVPDWWFLAILILSFVFGVICVEVYRDDTNTPVYGIVVTIIVSAAFLVPLSIIYSVTGFSLSISVMSEMIAGFMFPGNGLANLILKCYGYQTESQAEGYIRDQKMAHYAKIPPRALFRGQVVTTIVQCIVSIGVVQWQMYNIHDLCSPTQPDRFTCPGLSTIYSASIMWGVIGPLRTFQGVYPVFAWCFLVGAILAPTWFILQKYVPKLRFIDPILLIGGMGFWAPYNLAYHTPGIYASFAFMYYIRRRYLSWWERYNYVLSAGLSAGVAFAAIIIFFAVQYNDKPINWWGNTVVNAGIDGGKGQQTRFPLPEKGYFGLDPGTYP</sequence>
<dbReference type="GeneID" id="80879622"/>
<keyword evidence="3" id="KW-0813">Transport</keyword>
<feature type="transmembrane region" description="Helical" evidence="9">
    <location>
        <begin position="556"/>
        <end position="581"/>
    </location>
</feature>
<dbReference type="NCBIfam" id="TIGR00727">
    <property type="entry name" value="ISP4_OPT"/>
    <property type="match status" value="1"/>
</dbReference>
<evidence type="ECO:0000256" key="3">
    <source>
        <dbReference type="ARBA" id="ARBA00022448"/>
    </source>
</evidence>
<dbReference type="GO" id="GO:0015031">
    <property type="term" value="P:protein transport"/>
    <property type="evidence" value="ECO:0007669"/>
    <property type="project" value="UniProtKB-KW"/>
</dbReference>
<feature type="transmembrane region" description="Helical" evidence="9">
    <location>
        <begin position="391"/>
        <end position="413"/>
    </location>
</feature>
<comment type="similarity">
    <text evidence="2">Belongs to the oligopeptide OPT transporter family.</text>
</comment>
<accession>A0AAD7QQ98</accession>
<evidence type="ECO:0000256" key="8">
    <source>
        <dbReference type="ARBA" id="ARBA00023136"/>
    </source>
</evidence>
<evidence type="ECO:0000256" key="5">
    <source>
        <dbReference type="ARBA" id="ARBA00022856"/>
    </source>
</evidence>
<feature type="transmembrane region" description="Helical" evidence="9">
    <location>
        <begin position="149"/>
        <end position="169"/>
    </location>
</feature>
<dbReference type="InterPro" id="IPR004648">
    <property type="entry name" value="Oligpept_transpt"/>
</dbReference>
<evidence type="ECO:0000256" key="4">
    <source>
        <dbReference type="ARBA" id="ARBA00022692"/>
    </source>
</evidence>
<feature type="transmembrane region" description="Helical" evidence="9">
    <location>
        <begin position="460"/>
        <end position="485"/>
    </location>
</feature>
<keyword evidence="4 9" id="KW-0812">Transmembrane</keyword>
<evidence type="ECO:0000313" key="10">
    <source>
        <dbReference type="EMBL" id="KAJ8099484.1"/>
    </source>
</evidence>
<organism evidence="10 11">
    <name type="scientific">Lipomyces tetrasporus</name>
    <dbReference type="NCBI Taxonomy" id="54092"/>
    <lineage>
        <taxon>Eukaryota</taxon>
        <taxon>Fungi</taxon>
        <taxon>Dikarya</taxon>
        <taxon>Ascomycota</taxon>
        <taxon>Saccharomycotina</taxon>
        <taxon>Lipomycetes</taxon>
        <taxon>Lipomycetales</taxon>
        <taxon>Lipomycetaceae</taxon>
        <taxon>Lipomyces</taxon>
    </lineage>
</organism>
<dbReference type="EMBL" id="JARPMG010000007">
    <property type="protein sequence ID" value="KAJ8099484.1"/>
    <property type="molecule type" value="Genomic_DNA"/>
</dbReference>
<feature type="transmembrane region" description="Helical" evidence="9">
    <location>
        <begin position="756"/>
        <end position="772"/>
    </location>
</feature>
<protein>
    <submittedName>
        <fullName evidence="10">OPT oligopeptide transporter protein-domain-containing protein</fullName>
    </submittedName>
</protein>
<evidence type="ECO:0000256" key="6">
    <source>
        <dbReference type="ARBA" id="ARBA00022927"/>
    </source>
</evidence>
<evidence type="ECO:0000256" key="2">
    <source>
        <dbReference type="ARBA" id="ARBA00008807"/>
    </source>
</evidence>
<dbReference type="PANTHER" id="PTHR22601">
    <property type="entry name" value="ISP4 LIKE PROTEIN"/>
    <property type="match status" value="1"/>
</dbReference>
<comment type="subcellular location">
    <subcellularLocation>
        <location evidence="1">Membrane</location>
        <topology evidence="1">Multi-pass membrane protein</topology>
    </subcellularLocation>
</comment>
<feature type="transmembrane region" description="Helical" evidence="9">
    <location>
        <begin position="640"/>
        <end position="660"/>
    </location>
</feature>
<evidence type="ECO:0000256" key="7">
    <source>
        <dbReference type="ARBA" id="ARBA00022989"/>
    </source>
</evidence>
<dbReference type="InterPro" id="IPR004813">
    <property type="entry name" value="OPT"/>
</dbReference>
<reference evidence="10" key="1">
    <citation type="submission" date="2023-03" db="EMBL/GenBank/DDBJ databases">
        <title>Near-Complete genome sequence of Lipomyces tetrasporous NRRL Y-64009, an oleaginous yeast capable of growing on lignocellulosic hydrolysates.</title>
        <authorList>
            <consortium name="Lawrence Berkeley National Laboratory"/>
            <person name="Jagtap S.S."/>
            <person name="Liu J.-J."/>
            <person name="Walukiewicz H.E."/>
            <person name="Pangilinan J."/>
            <person name="Lipzen A."/>
            <person name="Ahrendt S."/>
            <person name="Koriabine M."/>
            <person name="Cobaugh K."/>
            <person name="Salamov A."/>
            <person name="Yoshinaga Y."/>
            <person name="Ng V."/>
            <person name="Daum C."/>
            <person name="Grigoriev I.V."/>
            <person name="Slininger P.J."/>
            <person name="Dien B.S."/>
            <person name="Jin Y.-S."/>
            <person name="Rao C.V."/>
        </authorList>
    </citation>
    <scope>NUCLEOTIDE SEQUENCE</scope>
    <source>
        <strain evidence="10">NRRL Y-64009</strain>
    </source>
</reference>
<keyword evidence="7 9" id="KW-1133">Transmembrane helix</keyword>
<keyword evidence="11" id="KW-1185">Reference proteome</keyword>
<keyword evidence="5" id="KW-0571">Peptide transport</keyword>
<feature type="transmembrane region" description="Helical" evidence="9">
    <location>
        <begin position="347"/>
        <end position="370"/>
    </location>
</feature>
<gene>
    <name evidence="10" type="ORF">POJ06DRAFT_135772</name>
</gene>
<name>A0AAD7QQ98_9ASCO</name>
<keyword evidence="8 9" id="KW-0472">Membrane</keyword>
<feature type="transmembrane region" description="Helical" evidence="9">
    <location>
        <begin position="530"/>
        <end position="550"/>
    </location>
</feature>
<dbReference type="GO" id="GO:0016020">
    <property type="term" value="C:membrane"/>
    <property type="evidence" value="ECO:0007669"/>
    <property type="project" value="UniProtKB-SubCell"/>
</dbReference>
<evidence type="ECO:0000313" key="11">
    <source>
        <dbReference type="Proteomes" id="UP001217417"/>
    </source>
</evidence>
<evidence type="ECO:0000256" key="1">
    <source>
        <dbReference type="ARBA" id="ARBA00004141"/>
    </source>
</evidence>
<evidence type="ECO:0000256" key="9">
    <source>
        <dbReference type="SAM" id="Phobius"/>
    </source>
</evidence>
<proteinExistence type="inferred from homology"/>
<feature type="transmembrane region" description="Helical" evidence="9">
    <location>
        <begin position="709"/>
        <end position="727"/>
    </location>
</feature>
<dbReference type="AlphaFoldDB" id="A0AAD7QQ98"/>